<feature type="region of interest" description="Disordered" evidence="9">
    <location>
        <begin position="1197"/>
        <end position="1276"/>
    </location>
</feature>
<dbReference type="PROSITE" id="PS01358">
    <property type="entry name" value="ZF_RANBP2_1"/>
    <property type="match status" value="1"/>
</dbReference>
<dbReference type="Gene3D" id="3.30.40.10">
    <property type="entry name" value="Zinc/RING finger domain, C3HC4 (zinc finger)"/>
    <property type="match status" value="1"/>
</dbReference>
<dbReference type="CDD" id="cd20337">
    <property type="entry name" value="BRcat_RBR_HOIP"/>
    <property type="match status" value="1"/>
</dbReference>
<organism evidence="12 13">
    <name type="scientific">Vanessa tameamea</name>
    <name type="common">Kamehameha butterfly</name>
    <dbReference type="NCBI Taxonomy" id="334116"/>
    <lineage>
        <taxon>Eukaryota</taxon>
        <taxon>Metazoa</taxon>
        <taxon>Ecdysozoa</taxon>
        <taxon>Arthropoda</taxon>
        <taxon>Hexapoda</taxon>
        <taxon>Insecta</taxon>
        <taxon>Pterygota</taxon>
        <taxon>Neoptera</taxon>
        <taxon>Endopterygota</taxon>
        <taxon>Lepidoptera</taxon>
        <taxon>Glossata</taxon>
        <taxon>Ditrysia</taxon>
        <taxon>Papilionoidea</taxon>
        <taxon>Nymphalidae</taxon>
        <taxon>Nymphalinae</taxon>
        <taxon>Vanessa</taxon>
    </lineage>
</organism>
<dbReference type="Pfam" id="PF16678">
    <property type="entry name" value="UBA_HOIP"/>
    <property type="match status" value="1"/>
</dbReference>
<dbReference type="GO" id="GO:0036435">
    <property type="term" value="F:K48-linked polyubiquitin modification-dependent protein binding"/>
    <property type="evidence" value="ECO:0007669"/>
    <property type="project" value="TreeGrafter"/>
</dbReference>
<proteinExistence type="inferred from homology"/>
<feature type="compositionally biased region" description="Pro residues" evidence="9">
    <location>
        <begin position="126"/>
        <end position="137"/>
    </location>
</feature>
<feature type="region of interest" description="Disordered" evidence="9">
    <location>
        <begin position="1658"/>
        <end position="1684"/>
    </location>
</feature>
<dbReference type="SUPFAM" id="SSF90209">
    <property type="entry name" value="Ran binding protein zinc finger-like"/>
    <property type="match status" value="1"/>
</dbReference>
<dbReference type="InterPro" id="IPR044066">
    <property type="entry name" value="TRIAD_supradom"/>
</dbReference>
<dbReference type="GO" id="GO:0070530">
    <property type="term" value="F:K63-linked polyubiquitin modification-dependent protein binding"/>
    <property type="evidence" value="ECO:0007669"/>
    <property type="project" value="TreeGrafter"/>
</dbReference>
<dbReference type="Gene3D" id="2.30.30.380">
    <property type="entry name" value="Zn-finger domain of Sec23/24"/>
    <property type="match status" value="1"/>
</dbReference>
<evidence type="ECO:0000256" key="1">
    <source>
        <dbReference type="ARBA" id="ARBA00008278"/>
    </source>
</evidence>
<dbReference type="InterPro" id="IPR001841">
    <property type="entry name" value="Znf_RING"/>
</dbReference>
<keyword evidence="3" id="KW-0479">Metal-binding</keyword>
<feature type="compositionally biased region" description="Polar residues" evidence="9">
    <location>
        <begin position="1133"/>
        <end position="1144"/>
    </location>
</feature>
<dbReference type="Pfam" id="PF18091">
    <property type="entry name" value="E3_UbLigase_RBR"/>
    <property type="match status" value="1"/>
</dbReference>
<dbReference type="GO" id="GO:1990450">
    <property type="term" value="F:linear polyubiquitin binding"/>
    <property type="evidence" value="ECO:0007669"/>
    <property type="project" value="TreeGrafter"/>
</dbReference>
<feature type="compositionally biased region" description="Low complexity" evidence="9">
    <location>
        <begin position="365"/>
        <end position="385"/>
    </location>
</feature>
<feature type="compositionally biased region" description="Basic and acidic residues" evidence="9">
    <location>
        <begin position="548"/>
        <end position="562"/>
    </location>
</feature>
<feature type="compositionally biased region" description="Acidic residues" evidence="9">
    <location>
        <begin position="1247"/>
        <end position="1258"/>
    </location>
</feature>
<dbReference type="CDD" id="cd19815">
    <property type="entry name" value="Bbox1_HOIP"/>
    <property type="match status" value="1"/>
</dbReference>
<feature type="region of interest" description="Disordered" evidence="9">
    <location>
        <begin position="483"/>
        <end position="793"/>
    </location>
</feature>
<dbReference type="GO" id="GO:0097039">
    <property type="term" value="P:protein linear polyubiquitination"/>
    <property type="evidence" value="ECO:0007669"/>
    <property type="project" value="TreeGrafter"/>
</dbReference>
<dbReference type="PANTHER" id="PTHR16004">
    <property type="entry name" value="RING FINGER PROTEIN 31-RELATED"/>
    <property type="match status" value="1"/>
</dbReference>
<feature type="region of interest" description="Disordered" evidence="9">
    <location>
        <begin position="337"/>
        <end position="434"/>
    </location>
</feature>
<feature type="compositionally biased region" description="Polar residues" evidence="9">
    <location>
        <begin position="534"/>
        <end position="547"/>
    </location>
</feature>
<dbReference type="SMART" id="SM00647">
    <property type="entry name" value="IBR"/>
    <property type="match status" value="2"/>
</dbReference>
<feature type="compositionally biased region" description="Polar residues" evidence="9">
    <location>
        <begin position="597"/>
        <end position="614"/>
    </location>
</feature>
<dbReference type="Proteomes" id="UP001652626">
    <property type="component" value="Chromosome 4"/>
</dbReference>
<feature type="domain" description="RING-type" evidence="10">
    <location>
        <begin position="1811"/>
        <end position="1860"/>
    </location>
</feature>
<feature type="compositionally biased region" description="Basic residues" evidence="9">
    <location>
        <begin position="386"/>
        <end position="395"/>
    </location>
</feature>
<feature type="compositionally biased region" description="Polar residues" evidence="9">
    <location>
        <begin position="1357"/>
        <end position="1366"/>
    </location>
</feature>
<dbReference type="GO" id="GO:0071797">
    <property type="term" value="C:LUBAC complex"/>
    <property type="evidence" value="ECO:0007669"/>
    <property type="project" value="InterPro"/>
</dbReference>
<feature type="compositionally biased region" description="Acidic residues" evidence="9">
    <location>
        <begin position="1230"/>
        <end position="1239"/>
    </location>
</feature>
<dbReference type="InterPro" id="IPR047543">
    <property type="entry name" value="Bbox1_RNF31-like"/>
</dbReference>
<dbReference type="GO" id="GO:0008270">
    <property type="term" value="F:zinc ion binding"/>
    <property type="evidence" value="ECO:0007669"/>
    <property type="project" value="UniProtKB-KW"/>
</dbReference>
<feature type="region of interest" description="Disordered" evidence="9">
    <location>
        <begin position="1535"/>
        <end position="1558"/>
    </location>
</feature>
<keyword evidence="2" id="KW-0808">Transferase</keyword>
<feature type="compositionally biased region" description="Low complexity" evidence="9">
    <location>
        <begin position="1096"/>
        <end position="1105"/>
    </location>
</feature>
<feature type="compositionally biased region" description="Polar residues" evidence="9">
    <location>
        <begin position="1544"/>
        <end position="1558"/>
    </location>
</feature>
<dbReference type="PANTHER" id="PTHR16004:SF2">
    <property type="entry name" value="E3 UBIQUITIN-PROTEIN LIGASE LUBEL"/>
    <property type="match status" value="1"/>
</dbReference>
<comment type="similarity">
    <text evidence="1">Belongs to the RBR family.</text>
</comment>
<reference evidence="13" key="1">
    <citation type="submission" date="2025-08" db="UniProtKB">
        <authorList>
            <consortium name="RefSeq"/>
        </authorList>
    </citation>
    <scope>IDENTIFICATION</scope>
    <source>
        <tissue evidence="13">Whole body</tissue>
    </source>
</reference>
<evidence type="ECO:0000256" key="2">
    <source>
        <dbReference type="ARBA" id="ARBA00022679"/>
    </source>
</evidence>
<feature type="region of interest" description="Disordered" evidence="9">
    <location>
        <begin position="1091"/>
        <end position="1144"/>
    </location>
</feature>
<name>A0A8B8HUV4_VANTA</name>
<evidence type="ECO:0000256" key="5">
    <source>
        <dbReference type="ARBA" id="ARBA00022771"/>
    </source>
</evidence>
<dbReference type="InterPro" id="IPR032065">
    <property type="entry name" value="RNF31-UBA"/>
</dbReference>
<dbReference type="Pfam" id="PF22191">
    <property type="entry name" value="IBR_1"/>
    <property type="match status" value="1"/>
</dbReference>
<dbReference type="InterPro" id="IPR047541">
    <property type="entry name" value="RNF31_RBR_mRING-HC-like"/>
</dbReference>
<dbReference type="Pfam" id="PF01485">
    <property type="entry name" value="IBR"/>
    <property type="match status" value="1"/>
</dbReference>
<dbReference type="PROSITE" id="PS51873">
    <property type="entry name" value="TRIAD"/>
    <property type="match status" value="1"/>
</dbReference>
<dbReference type="InterPro" id="IPR041031">
    <property type="entry name" value="RNF31_C"/>
</dbReference>
<dbReference type="OMA" id="SCANLEH"/>
<dbReference type="SUPFAM" id="SSF57850">
    <property type="entry name" value="RING/U-box"/>
    <property type="match status" value="3"/>
</dbReference>
<evidence type="ECO:0000256" key="7">
    <source>
        <dbReference type="ARBA" id="ARBA00022833"/>
    </source>
</evidence>
<feature type="compositionally biased region" description="Polar residues" evidence="9">
    <location>
        <begin position="629"/>
        <end position="648"/>
    </location>
</feature>
<dbReference type="SMART" id="SM00547">
    <property type="entry name" value="ZnF_RBZ"/>
    <property type="match status" value="1"/>
</dbReference>
<sequence length="2174" mass="242806">MLKNRGRDPRSAIPSTPLLVRSIAPRAPMAKPEPDYEVVEFPADQYVNAKIQPPPPPPPRPATGHPIDAGASCGLCGGGGARVRCTECGRRALCASCDDMYHRHPKRRNHQRQALSHSQLLDERPPLPPKAAPPVPPPRRHKISGERSSASPRPSVMDQRRPTLNPTVAAHSPMSTITNPNHFSTQRAHIQQPQGAVPNMSHMGSMPYLPNAVHHANTTVPSQEQTMALGQFSSWGRPRGSLQGFNIAPNMMQPPPLEPWELQENLSTQSWGRPLRRGASVMELGGGPTGCTGCAHCATNPWRYGSCANLDHQWIGPSPAPSAGPWPQTCCSPHSVTHNSRIMPHTHPHAPQTPQPYRRMDIRGVSRAASRAGSRAASPALSLRSRTSRRSKHRTPSPPIPSSDADSESEVESDHPETIDKDDENSLGPAPPPPAATWQCEHCTFVNEPGVRVCAVCCRTPTIKPKIVTDVINNGVERLKVAEKTSRSPSIHSSHAVDKTIIKTDDKGKKNRSTKERTSTGCGPSPPREDKSMAKSTNVLKTTPTREQSNKRIEQTRIRHDIAVGPSPPKEILDGQRTSLSKNSTVNQSSNVTSNNFRSSSRIGSPVNGSSKLHNISVGPSPPRDSPKRTMSSYQSNSINFQKKSVGNSPPRENVESRPLSRSSRTNAGTSPPPQSISTQTYEVPNNWERAQSVARSRPRRRLREENRRERSHSRLSLSSDTRESERSVHTSGGRWEWREPRDSSPNADWSESERRRASQLTRRASHLDVRRRPGQRSSVFGSEAPSPEPLSSNRAISLEALVGAGSRGDAERGLELARLMTDAEKLGFSAAEVHAALAQNPVAPLAWLSERWPSLCAGVRAAAARLAPGVNVTELEARASLAKHRGAMWPAVNDCVERSRRQVVVIGEEGRLRGHVWGPPTGADDEGAPPSPFSSRLHRTRAEDSSDEFEVTTNKFQDDDWMYLPLEINTKTNHEFESPVIKEDTTMTNEDSSLDIAEKLKSLLIKAGIPLADEKLLLKSLLGNHSMYSENSDINHSKTIEQNKPNVTDFIQSENDFIDAYNALTRLSPLPNLKKKDITGTNDVLEQIETQSPQENNDNISENISNDHDLTKTQNTFESQTKLNPIEKNTSETELSNVRENNNSHETVTKIEDIIQDTPVINTKDVKEDKSINLNEIVDNTQKIIQQMKNEINSDINSINDKSDTQSEADDSANDSHSSSEKESSYSETDADGTEDLTSDEKDTSTSDDENPNDQLEDQASIHRTSSEDNEQFEEAMDHVENELEDFKQTNIEILNSIARSLQEEHTITIEINESNDKDYRQRNQDMNNNLFAAVNSFEEIYAELNNDRQKKENTTTDTYSNQLKNSSNNSSIASEIKTKFNPAYIQQEINISYFRPDSPIKVVITDRVPQFFTASLEIFDNLLEKDNSSLERDLNDQVYETVEEPSKEVIKNNITNEYLEGREKNNDPVNNSLEISKDNISTIDTLTINTNINNSNEKDLNQMNSIAYEKHGHTNNIAGVEIINNSLDVNKHQENISPPEPSNTQTQVYRENSEKNSLIDSSKMKTTTNKSNIPKLVKTIQSNKQKIENKNLPKLIASKVPIRRASLKQYPAPNPPKGHFGDIKSGHVKQLQTRLFNSKVAKTNIETPAMPEIRASTSTMSKKSPAPPPPTQPAIQGQDATLSKNKNVYFRETCRTEDEWTESDPEDQDFQINLNNVEESVPTPVSQIQPVTLRHISGQLIDLANVRVPEGSPERQARMLLAEGATETWEQAQLAVDLISQGTDPPAALLAALECTDLSSALAYLHQDCELCASKFPEHEMVSMLRCTHRCCQECARHYFTVQITERSIVDCVCPYCKEPELENLSEDDWLDYFAHMDILLKTLLEIEVHELFQRKLRDRTLAKDPNFKWCVECSSGFFVHPKQKKLRCPECKSITCSSCRKQWTVNHDGITCEQYVAWLEDNDPEKSIAAVQQHLRENGLECPRCHFKYSLSRGGCMHFTCTQCKYEFCYGCGKPFTMGARCGLSEYCARLGLHAHHPRNCLFYLRDKEPHELQTLLQMNNVSYETEAAEGSNNRCPIQLQRETPTGLVDTTCGSEVQPKQAGLCKNHYLEYLSRLVRGRRVDPLPILGVDDLETLVRRAALRPPPRPYGSLDGLYKRGLAEIVREKIPLD</sequence>
<feature type="compositionally biased region" description="Basic and acidic residues" evidence="9">
    <location>
        <begin position="495"/>
        <end position="518"/>
    </location>
</feature>
<evidence type="ECO:0000259" key="10">
    <source>
        <dbReference type="PROSITE" id="PS50089"/>
    </source>
</evidence>
<dbReference type="CDD" id="cd16631">
    <property type="entry name" value="mRING-HC-C4C4_RBR_HOIP"/>
    <property type="match status" value="1"/>
</dbReference>
<protein>
    <submittedName>
        <fullName evidence="13">E3 ubiquitin-protein ligase lubel isoform X1</fullName>
    </submittedName>
</protein>
<keyword evidence="12" id="KW-1185">Reference proteome</keyword>
<feature type="compositionally biased region" description="Polar residues" evidence="9">
    <location>
        <begin position="660"/>
        <end position="684"/>
    </location>
</feature>
<evidence type="ECO:0000256" key="3">
    <source>
        <dbReference type="ARBA" id="ARBA00022723"/>
    </source>
</evidence>
<keyword evidence="5 8" id="KW-0863">Zinc-finger</keyword>
<dbReference type="OrthoDB" id="9978677at2759"/>
<evidence type="ECO:0000313" key="12">
    <source>
        <dbReference type="Proteomes" id="UP001652626"/>
    </source>
</evidence>
<keyword evidence="4" id="KW-0677">Repeat</keyword>
<evidence type="ECO:0000256" key="4">
    <source>
        <dbReference type="ARBA" id="ARBA00022737"/>
    </source>
</evidence>
<dbReference type="InterPro" id="IPR026254">
    <property type="entry name" value="RNF31-like"/>
</dbReference>
<dbReference type="InterPro" id="IPR047540">
    <property type="entry name" value="BRcat_RBR_RNF31-like"/>
</dbReference>
<dbReference type="RefSeq" id="XP_026487451.2">
    <property type="nucleotide sequence ID" value="XM_026631666.2"/>
</dbReference>
<feature type="compositionally biased region" description="Low complexity" evidence="9">
    <location>
        <begin position="581"/>
        <end position="596"/>
    </location>
</feature>
<dbReference type="CDD" id="cd20351">
    <property type="entry name" value="Rcat_RBR_HOIP"/>
    <property type="match status" value="1"/>
</dbReference>
<gene>
    <name evidence="13" type="primary">LOC113394376</name>
</gene>
<keyword evidence="7" id="KW-0862">Zinc</keyword>
<evidence type="ECO:0000313" key="13">
    <source>
        <dbReference type="RefSeq" id="XP_026487451.2"/>
    </source>
</evidence>
<feature type="compositionally biased region" description="Polar residues" evidence="9">
    <location>
        <begin position="1113"/>
        <end position="1124"/>
    </location>
</feature>
<feature type="domain" description="RING-type" evidence="11">
    <location>
        <begin position="1807"/>
        <end position="2043"/>
    </location>
</feature>
<accession>A0A8B8HUV4</accession>
<evidence type="ECO:0000256" key="8">
    <source>
        <dbReference type="PROSITE-ProRule" id="PRU00175"/>
    </source>
</evidence>
<dbReference type="InterPro" id="IPR002867">
    <property type="entry name" value="IBR_dom"/>
</dbReference>
<dbReference type="GeneID" id="113394376"/>
<feature type="region of interest" description="Disordered" evidence="9">
    <location>
        <begin position="107"/>
        <end position="161"/>
    </location>
</feature>
<evidence type="ECO:0000259" key="11">
    <source>
        <dbReference type="PROSITE" id="PS51873"/>
    </source>
</evidence>
<evidence type="ECO:0000256" key="6">
    <source>
        <dbReference type="ARBA" id="ARBA00022786"/>
    </source>
</evidence>
<dbReference type="PROSITE" id="PS50089">
    <property type="entry name" value="ZF_RING_2"/>
    <property type="match status" value="1"/>
</dbReference>
<dbReference type="InterPro" id="IPR001876">
    <property type="entry name" value="Znf_RanBP2"/>
</dbReference>
<feature type="region of interest" description="Disordered" evidence="9">
    <location>
        <begin position="916"/>
        <end position="950"/>
    </location>
</feature>
<feature type="region of interest" description="Disordered" evidence="9">
    <location>
        <begin position="1351"/>
        <end position="1372"/>
    </location>
</feature>
<dbReference type="InterPro" id="IPR047542">
    <property type="entry name" value="Rcat_RBR_RNF31-like"/>
</dbReference>
<dbReference type="InterPro" id="IPR036443">
    <property type="entry name" value="Znf_RanBP2_sf"/>
</dbReference>
<keyword evidence="6" id="KW-0833">Ubl conjugation pathway</keyword>
<dbReference type="InterPro" id="IPR013083">
    <property type="entry name" value="Znf_RING/FYVE/PHD"/>
</dbReference>
<evidence type="ECO:0000256" key="9">
    <source>
        <dbReference type="SAM" id="MobiDB-lite"/>
    </source>
</evidence>
<dbReference type="GO" id="GO:0061630">
    <property type="term" value="F:ubiquitin protein ligase activity"/>
    <property type="evidence" value="ECO:0007669"/>
    <property type="project" value="TreeGrafter"/>
</dbReference>